<feature type="chain" id="PRO_5001657888" description="Gamma-interferon-inducible lysosomal thiol reductase" evidence="3">
    <location>
        <begin position="22"/>
        <end position="288"/>
    </location>
</feature>
<dbReference type="GO" id="GO:0016671">
    <property type="term" value="F:oxidoreductase activity, acting on a sulfur group of donors, disulfide as acceptor"/>
    <property type="evidence" value="ECO:0007669"/>
    <property type="project" value="InterPro"/>
</dbReference>
<dbReference type="InParanoid" id="A0A068UDT2"/>
<feature type="signal peptide" evidence="3">
    <location>
        <begin position="1"/>
        <end position="21"/>
    </location>
</feature>
<evidence type="ECO:0008006" key="6">
    <source>
        <dbReference type="Google" id="ProtNLM"/>
    </source>
</evidence>
<gene>
    <name evidence="4" type="ORF">GSCOC_T00023298001</name>
</gene>
<keyword evidence="2" id="KW-0325">Glycoprotein</keyword>
<evidence type="ECO:0000313" key="4">
    <source>
        <dbReference type="EMBL" id="CDP06442.1"/>
    </source>
</evidence>
<organism evidence="4 5">
    <name type="scientific">Coffea canephora</name>
    <name type="common">Robusta coffee</name>
    <dbReference type="NCBI Taxonomy" id="49390"/>
    <lineage>
        <taxon>Eukaryota</taxon>
        <taxon>Viridiplantae</taxon>
        <taxon>Streptophyta</taxon>
        <taxon>Embryophyta</taxon>
        <taxon>Tracheophyta</taxon>
        <taxon>Spermatophyta</taxon>
        <taxon>Magnoliopsida</taxon>
        <taxon>eudicotyledons</taxon>
        <taxon>Gunneridae</taxon>
        <taxon>Pentapetalae</taxon>
        <taxon>asterids</taxon>
        <taxon>lamiids</taxon>
        <taxon>Gentianales</taxon>
        <taxon>Rubiaceae</taxon>
        <taxon>Ixoroideae</taxon>
        <taxon>Gardenieae complex</taxon>
        <taxon>Bertiereae - Coffeeae clade</taxon>
        <taxon>Coffeeae</taxon>
        <taxon>Coffea</taxon>
    </lineage>
</organism>
<reference evidence="5" key="1">
    <citation type="journal article" date="2014" name="Science">
        <title>The coffee genome provides insight into the convergent evolution of caffeine biosynthesis.</title>
        <authorList>
            <person name="Denoeud F."/>
            <person name="Carretero-Paulet L."/>
            <person name="Dereeper A."/>
            <person name="Droc G."/>
            <person name="Guyot R."/>
            <person name="Pietrella M."/>
            <person name="Zheng C."/>
            <person name="Alberti A."/>
            <person name="Anthony F."/>
            <person name="Aprea G."/>
            <person name="Aury J.M."/>
            <person name="Bento P."/>
            <person name="Bernard M."/>
            <person name="Bocs S."/>
            <person name="Campa C."/>
            <person name="Cenci A."/>
            <person name="Combes M.C."/>
            <person name="Crouzillat D."/>
            <person name="Da Silva C."/>
            <person name="Daddiego L."/>
            <person name="De Bellis F."/>
            <person name="Dussert S."/>
            <person name="Garsmeur O."/>
            <person name="Gayraud T."/>
            <person name="Guignon V."/>
            <person name="Jahn K."/>
            <person name="Jamilloux V."/>
            <person name="Joet T."/>
            <person name="Labadie K."/>
            <person name="Lan T."/>
            <person name="Leclercq J."/>
            <person name="Lepelley M."/>
            <person name="Leroy T."/>
            <person name="Li L.T."/>
            <person name="Librado P."/>
            <person name="Lopez L."/>
            <person name="Munoz A."/>
            <person name="Noel B."/>
            <person name="Pallavicini A."/>
            <person name="Perrotta G."/>
            <person name="Poncet V."/>
            <person name="Pot D."/>
            <person name="Priyono X."/>
            <person name="Rigoreau M."/>
            <person name="Rouard M."/>
            <person name="Rozas J."/>
            <person name="Tranchant-Dubreuil C."/>
            <person name="VanBuren R."/>
            <person name="Zhang Q."/>
            <person name="Andrade A.C."/>
            <person name="Argout X."/>
            <person name="Bertrand B."/>
            <person name="de Kochko A."/>
            <person name="Graziosi G."/>
            <person name="Henry R.J."/>
            <person name="Jayarama X."/>
            <person name="Ming R."/>
            <person name="Nagai C."/>
            <person name="Rounsley S."/>
            <person name="Sankoff D."/>
            <person name="Giuliano G."/>
            <person name="Albert V.A."/>
            <person name="Wincker P."/>
            <person name="Lashermes P."/>
        </authorList>
    </citation>
    <scope>NUCLEOTIDE SEQUENCE [LARGE SCALE GENOMIC DNA]</scope>
    <source>
        <strain evidence="5">cv. DH200-94</strain>
    </source>
</reference>
<dbReference type="Pfam" id="PF03227">
    <property type="entry name" value="GILT"/>
    <property type="match status" value="1"/>
</dbReference>
<dbReference type="PANTHER" id="PTHR13234:SF48">
    <property type="entry name" value="GAMMA INTERFERON RESPONSIVE LYSOSOMAL THIOL (GILT) REDUCTASE FAMILY PROTEIN"/>
    <property type="match status" value="1"/>
</dbReference>
<comment type="similarity">
    <text evidence="1">Belongs to the GILT family.</text>
</comment>
<keyword evidence="3" id="KW-0732">Signal</keyword>
<dbReference type="EMBL" id="HG739106">
    <property type="protein sequence ID" value="CDP06442.1"/>
    <property type="molecule type" value="Genomic_DNA"/>
</dbReference>
<evidence type="ECO:0000256" key="2">
    <source>
        <dbReference type="ARBA" id="ARBA00023180"/>
    </source>
</evidence>
<dbReference type="PANTHER" id="PTHR13234">
    <property type="entry name" value="GAMMA-INTERFERON INDUCIBLE LYSOSOMAL THIOL REDUCTASE GILT"/>
    <property type="match status" value="1"/>
</dbReference>
<evidence type="ECO:0000313" key="5">
    <source>
        <dbReference type="Proteomes" id="UP000295252"/>
    </source>
</evidence>
<protein>
    <recommendedName>
        <fullName evidence="6">Gamma-interferon-inducible lysosomal thiol reductase</fullName>
    </recommendedName>
</protein>
<accession>A0A068UDT2</accession>
<keyword evidence="5" id="KW-1185">Reference proteome</keyword>
<evidence type="ECO:0000256" key="1">
    <source>
        <dbReference type="ARBA" id="ARBA00005679"/>
    </source>
</evidence>
<dbReference type="PhylomeDB" id="A0A068UDT2"/>
<dbReference type="STRING" id="49390.A0A068UDT2"/>
<sequence>MASQKRTFAFVIFASLFIVLAVNQSAAAVAASPPSDQGSRSSSITFRGGRIRNSSVAAASGYPDDEEEDDDDVVVLSLYYESLCPYCANFIVNQLAKVFQTDLASIVKLRLVPWGNTQITPTNAWVCQHGPDECKLNMVEACAIYAWPNPRTHYQIIYCIEQLRLNNRWQSCFPTLGLTSTPISNCLSTGLAVKLERGYADETARLNPPHRFVPWVLVNNLPLREDYQNFVSYICKAYRGRLTPQACKSYKLEDNSVDMVNPIQACFPENATSWIQFDPSLEQPGTYN</sequence>
<dbReference type="OrthoDB" id="958254at2759"/>
<evidence type="ECO:0000256" key="3">
    <source>
        <dbReference type="SAM" id="SignalP"/>
    </source>
</evidence>
<dbReference type="Gramene" id="CDP06442">
    <property type="protein sequence ID" value="CDP06442"/>
    <property type="gene ID" value="GSCOC_T00023298001"/>
</dbReference>
<proteinExistence type="inferred from homology"/>
<name>A0A068UDT2_COFCA</name>
<dbReference type="InterPro" id="IPR004911">
    <property type="entry name" value="Interferon-induced_GILT"/>
</dbReference>
<dbReference type="AlphaFoldDB" id="A0A068UDT2"/>
<dbReference type="Proteomes" id="UP000295252">
    <property type="component" value="Chromosome VIII"/>
</dbReference>